<evidence type="ECO:0000313" key="6">
    <source>
        <dbReference type="EMBL" id="MBC5668765.1"/>
    </source>
</evidence>
<dbReference type="InterPro" id="IPR050714">
    <property type="entry name" value="Cobalamin_biosynth_MTase"/>
</dbReference>
<evidence type="ECO:0000256" key="5">
    <source>
        <dbReference type="ARBA" id="ARBA00022691"/>
    </source>
</evidence>
<dbReference type="PANTHER" id="PTHR43182">
    <property type="entry name" value="COBALT-PRECORRIN-6B C(15)-METHYLTRANSFERASE (DECARBOXYLATING)"/>
    <property type="match status" value="1"/>
</dbReference>
<proteinExistence type="predicted"/>
<gene>
    <name evidence="6" type="ORF">H8S00_12385</name>
</gene>
<dbReference type="EMBL" id="JACOOZ010000010">
    <property type="protein sequence ID" value="MBC5668765.1"/>
    <property type="molecule type" value="Genomic_DNA"/>
</dbReference>
<organism evidence="6 7">
    <name type="scientific">Eubacterium segne</name>
    <dbReference type="NCBI Taxonomy" id="2763045"/>
    <lineage>
        <taxon>Bacteria</taxon>
        <taxon>Bacillati</taxon>
        <taxon>Bacillota</taxon>
        <taxon>Clostridia</taxon>
        <taxon>Eubacteriales</taxon>
        <taxon>Eubacteriaceae</taxon>
        <taxon>Eubacterium</taxon>
    </lineage>
</organism>
<evidence type="ECO:0000256" key="2">
    <source>
        <dbReference type="ARBA" id="ARBA00022573"/>
    </source>
</evidence>
<dbReference type="GO" id="GO:0032259">
    <property type="term" value="P:methylation"/>
    <property type="evidence" value="ECO:0007669"/>
    <property type="project" value="UniProtKB-KW"/>
</dbReference>
<accession>A0ABR7F571</accession>
<keyword evidence="5" id="KW-0949">S-adenosyl-L-methionine</keyword>
<reference evidence="6 7" key="1">
    <citation type="submission" date="2020-08" db="EMBL/GenBank/DDBJ databases">
        <title>Genome public.</title>
        <authorList>
            <person name="Liu C."/>
            <person name="Sun Q."/>
        </authorList>
    </citation>
    <scope>NUCLEOTIDE SEQUENCE [LARGE SCALE GENOMIC DNA]</scope>
    <source>
        <strain evidence="6 7">BX4</strain>
    </source>
</reference>
<comment type="caution">
    <text evidence="6">The sequence shown here is derived from an EMBL/GenBank/DDBJ whole genome shotgun (WGS) entry which is preliminary data.</text>
</comment>
<keyword evidence="3 6" id="KW-0489">Methyltransferase</keyword>
<keyword evidence="4" id="KW-0808">Transferase</keyword>
<dbReference type="Gene3D" id="3.40.50.150">
    <property type="entry name" value="Vaccinia Virus protein VP39"/>
    <property type="match status" value="1"/>
</dbReference>
<evidence type="ECO:0000256" key="1">
    <source>
        <dbReference type="ARBA" id="ARBA00004953"/>
    </source>
</evidence>
<dbReference type="Proteomes" id="UP000597877">
    <property type="component" value="Unassembled WGS sequence"/>
</dbReference>
<dbReference type="PANTHER" id="PTHR43182:SF1">
    <property type="entry name" value="COBALT-PRECORRIN-7 C(5)-METHYLTRANSFERASE"/>
    <property type="match status" value="1"/>
</dbReference>
<dbReference type="InterPro" id="IPR029063">
    <property type="entry name" value="SAM-dependent_MTases_sf"/>
</dbReference>
<comment type="pathway">
    <text evidence="1">Cofactor biosynthesis; adenosylcobalamin biosynthesis.</text>
</comment>
<sequence length="307" mass="34507">MDNNIEKSCVEFSTSQMLKWMEYVADMQGVTPEKIKLLNTCGKRRNVLATIATHKRILIFADETHPNMLYKCWEAGYGDYEMYFGKGYEPGEMKHCKVSDMMDDELSGPTVIFIVNENTRESMIFGIKNENFSSGTVKYVGHEIRSVIMNKLELDVSDTALIVSGESIVIEASMVAYEGVIIAAERDAGSLRSMEENASKFGVHNVEIVSDLKVETLEKLPVPRIAFIVATKQDIESDIVNLLKINPNIKIIVYTLELDILADIKYLMKKHGVNVTEVMQISVSKTDKNSIFVAQPSPWMITGEVTQ</sequence>
<keyword evidence="2" id="KW-0169">Cobalamin biosynthesis</keyword>
<dbReference type="RefSeq" id="WP_186840651.1">
    <property type="nucleotide sequence ID" value="NZ_JACOOZ010000010.1"/>
</dbReference>
<dbReference type="GO" id="GO:0008168">
    <property type="term" value="F:methyltransferase activity"/>
    <property type="evidence" value="ECO:0007669"/>
    <property type="project" value="UniProtKB-KW"/>
</dbReference>
<name>A0ABR7F571_9FIRM</name>
<evidence type="ECO:0000313" key="7">
    <source>
        <dbReference type="Proteomes" id="UP000597877"/>
    </source>
</evidence>
<evidence type="ECO:0000256" key="4">
    <source>
        <dbReference type="ARBA" id="ARBA00022679"/>
    </source>
</evidence>
<protein>
    <submittedName>
        <fullName evidence="6">Precorrin-6B methylase 2</fullName>
    </submittedName>
</protein>
<evidence type="ECO:0000256" key="3">
    <source>
        <dbReference type="ARBA" id="ARBA00022603"/>
    </source>
</evidence>
<keyword evidence="7" id="KW-1185">Reference proteome</keyword>